<evidence type="ECO:0000256" key="1">
    <source>
        <dbReference type="ARBA" id="ARBA00004377"/>
    </source>
</evidence>
<keyword evidence="10" id="KW-0175">Coiled coil</keyword>
<gene>
    <name evidence="14" type="ORF">ACFSGJ_13430</name>
</gene>
<dbReference type="Pfam" id="PF26002">
    <property type="entry name" value="Beta-barrel_AprE"/>
    <property type="match status" value="1"/>
</dbReference>
<evidence type="ECO:0000256" key="11">
    <source>
        <dbReference type="SAM" id="MobiDB-lite"/>
    </source>
</evidence>
<reference evidence="15" key="1">
    <citation type="journal article" date="2019" name="Int. J. Syst. Evol. Microbiol.">
        <title>The Global Catalogue of Microorganisms (GCM) 10K type strain sequencing project: providing services to taxonomists for standard genome sequencing and annotation.</title>
        <authorList>
            <consortium name="The Broad Institute Genomics Platform"/>
            <consortium name="The Broad Institute Genome Sequencing Center for Infectious Disease"/>
            <person name="Wu L."/>
            <person name="Ma J."/>
        </authorList>
    </citation>
    <scope>NUCLEOTIDE SEQUENCE [LARGE SCALE GENOMIC DNA]</scope>
    <source>
        <strain evidence="15">CGMCC 4.7242</strain>
    </source>
</reference>
<dbReference type="PANTHER" id="PTHR30386">
    <property type="entry name" value="MEMBRANE FUSION SUBUNIT OF EMRAB-TOLC MULTIDRUG EFFLUX PUMP"/>
    <property type="match status" value="1"/>
</dbReference>
<evidence type="ECO:0000256" key="2">
    <source>
        <dbReference type="ARBA" id="ARBA00009477"/>
    </source>
</evidence>
<evidence type="ECO:0000313" key="15">
    <source>
        <dbReference type="Proteomes" id="UP001597353"/>
    </source>
</evidence>
<dbReference type="InterPro" id="IPR058781">
    <property type="entry name" value="HH_AprE-like"/>
</dbReference>
<dbReference type="Gene3D" id="2.40.50.100">
    <property type="match status" value="1"/>
</dbReference>
<keyword evidence="5 9" id="KW-0997">Cell inner membrane</keyword>
<feature type="domain" description="AprE-like beta-barrel" evidence="13">
    <location>
        <begin position="311"/>
        <end position="392"/>
    </location>
</feature>
<dbReference type="Gene3D" id="2.40.30.170">
    <property type="match status" value="1"/>
</dbReference>
<accession>A0ABW4S748</accession>
<dbReference type="InterPro" id="IPR050739">
    <property type="entry name" value="MFP"/>
</dbReference>
<organism evidence="14 15">
    <name type="scientific">Halodurantibacterium flavum</name>
    <dbReference type="NCBI Taxonomy" id="1382802"/>
    <lineage>
        <taxon>Bacteria</taxon>
        <taxon>Pseudomonadati</taxon>
        <taxon>Pseudomonadota</taxon>
        <taxon>Alphaproteobacteria</taxon>
        <taxon>Rhodobacterales</taxon>
        <taxon>Paracoccaceae</taxon>
        <taxon>Halodurantibacterium</taxon>
    </lineage>
</organism>
<keyword evidence="8" id="KW-0472">Membrane</keyword>
<comment type="similarity">
    <text evidence="2 9">Belongs to the membrane fusion protein (MFP) (TC 8.A.1) family.</text>
</comment>
<dbReference type="PANTHER" id="PTHR30386:SF17">
    <property type="entry name" value="ALKALINE PROTEASE SECRETION PROTEIN APRE"/>
    <property type="match status" value="1"/>
</dbReference>
<evidence type="ECO:0000256" key="7">
    <source>
        <dbReference type="ARBA" id="ARBA00022989"/>
    </source>
</evidence>
<evidence type="ECO:0000259" key="13">
    <source>
        <dbReference type="Pfam" id="PF26002"/>
    </source>
</evidence>
<dbReference type="InterPro" id="IPR010129">
    <property type="entry name" value="T1SS_HlyD"/>
</dbReference>
<keyword evidence="6" id="KW-0812">Transmembrane</keyword>
<name>A0ABW4S748_9RHOB</name>
<dbReference type="PRINTS" id="PR01490">
    <property type="entry name" value="RTXTOXIND"/>
</dbReference>
<comment type="subcellular location">
    <subcellularLocation>
        <location evidence="1 9">Cell inner membrane</location>
        <topology evidence="1 9">Single-pass membrane protein</topology>
    </subcellularLocation>
</comment>
<evidence type="ECO:0000256" key="9">
    <source>
        <dbReference type="RuleBase" id="RU365093"/>
    </source>
</evidence>
<proteinExistence type="inferred from homology"/>
<evidence type="ECO:0000256" key="10">
    <source>
        <dbReference type="SAM" id="Coils"/>
    </source>
</evidence>
<keyword evidence="15" id="KW-1185">Reference proteome</keyword>
<dbReference type="NCBIfam" id="TIGR01843">
    <property type="entry name" value="type_I_hlyD"/>
    <property type="match status" value="1"/>
</dbReference>
<dbReference type="Pfam" id="PF25994">
    <property type="entry name" value="HH_AprE"/>
    <property type="match status" value="1"/>
</dbReference>
<sequence>MMWPVRGTIICGLLALVLLVGGLGGWAATAPLAAAVTLSGQVEVDPRHQIVQHAEGGLVTALLVAEGDRVSAGQVLLRLDTTQLRADLAATEAQYHEILARRARLEAERDGAAEARFDPTLRSRAPDLVAGQAALFAARRESHLRQQAQMERRLNQIARQIEAIGTQLVALDIQADLTSQERRTQDQLLDAGLARAPQVLALRRAEAAQQGELGRLRAARAEAEERAAETELALLRLTDLHREEALTQLREIGYREIELSAQRDALQDRIDRAELRAPMTGTAWALQAAGAGAVLRPAEPALVIVPEGQPLIVRARLPAGEAGRIRPGQPARMHKAAHGGRDEPPILGNVLRISPDAMSDEVTQGRYFQLVIGLPETETLRPGMPVDVFLQTDSRTALAYLLHPVSRYLDRALREG</sequence>
<evidence type="ECO:0000313" key="14">
    <source>
        <dbReference type="EMBL" id="MFD1913213.1"/>
    </source>
</evidence>
<dbReference type="Proteomes" id="UP001597353">
    <property type="component" value="Unassembled WGS sequence"/>
</dbReference>
<feature type="coiled-coil region" evidence="10">
    <location>
        <begin position="213"/>
        <end position="276"/>
    </location>
</feature>
<protein>
    <recommendedName>
        <fullName evidence="9">Membrane fusion protein (MFP) family protein</fullName>
    </recommendedName>
</protein>
<evidence type="ECO:0000259" key="12">
    <source>
        <dbReference type="Pfam" id="PF25994"/>
    </source>
</evidence>
<keyword evidence="3 9" id="KW-0813">Transport</keyword>
<comment type="caution">
    <text evidence="14">The sequence shown here is derived from an EMBL/GenBank/DDBJ whole genome shotgun (WGS) entry which is preliminary data.</text>
</comment>
<evidence type="ECO:0000256" key="3">
    <source>
        <dbReference type="ARBA" id="ARBA00022448"/>
    </source>
</evidence>
<dbReference type="InterPro" id="IPR058982">
    <property type="entry name" value="Beta-barrel_AprE"/>
</dbReference>
<feature type="region of interest" description="Disordered" evidence="11">
    <location>
        <begin position="323"/>
        <end position="345"/>
    </location>
</feature>
<evidence type="ECO:0000256" key="5">
    <source>
        <dbReference type="ARBA" id="ARBA00022519"/>
    </source>
</evidence>
<evidence type="ECO:0000256" key="4">
    <source>
        <dbReference type="ARBA" id="ARBA00022475"/>
    </source>
</evidence>
<evidence type="ECO:0000256" key="6">
    <source>
        <dbReference type="ARBA" id="ARBA00022692"/>
    </source>
</evidence>
<dbReference type="EMBL" id="JBHUGH010000010">
    <property type="protein sequence ID" value="MFD1913213.1"/>
    <property type="molecule type" value="Genomic_DNA"/>
</dbReference>
<keyword evidence="7" id="KW-1133">Transmembrane helix</keyword>
<evidence type="ECO:0000256" key="8">
    <source>
        <dbReference type="ARBA" id="ARBA00023136"/>
    </source>
</evidence>
<feature type="domain" description="AprE-like long alpha-helical hairpin" evidence="12">
    <location>
        <begin position="85"/>
        <end position="269"/>
    </location>
</feature>
<keyword evidence="4 9" id="KW-1003">Cell membrane</keyword>
<dbReference type="RefSeq" id="WP_390262720.1">
    <property type="nucleotide sequence ID" value="NZ_JBHUGH010000010.1"/>
</dbReference>